<protein>
    <submittedName>
        <fullName evidence="2">Uncharacterized protein</fullName>
    </submittedName>
</protein>
<dbReference type="OrthoDB" id="25778at2759"/>
<evidence type="ECO:0000313" key="2">
    <source>
        <dbReference type="EMBL" id="KIP01097.1"/>
    </source>
</evidence>
<dbReference type="HOGENOM" id="CLU_1421890_0_0_1"/>
<reference evidence="2 3" key="1">
    <citation type="journal article" date="2014" name="PLoS Genet.">
        <title>Analysis of the Phlebiopsis gigantea genome, transcriptome and secretome provides insight into its pioneer colonization strategies of wood.</title>
        <authorList>
            <person name="Hori C."/>
            <person name="Ishida T."/>
            <person name="Igarashi K."/>
            <person name="Samejima M."/>
            <person name="Suzuki H."/>
            <person name="Master E."/>
            <person name="Ferreira P."/>
            <person name="Ruiz-Duenas F.J."/>
            <person name="Held B."/>
            <person name="Canessa P."/>
            <person name="Larrondo L.F."/>
            <person name="Schmoll M."/>
            <person name="Druzhinina I.S."/>
            <person name="Kubicek C.P."/>
            <person name="Gaskell J.A."/>
            <person name="Kersten P."/>
            <person name="St John F."/>
            <person name="Glasner J."/>
            <person name="Sabat G."/>
            <person name="Splinter BonDurant S."/>
            <person name="Syed K."/>
            <person name="Yadav J."/>
            <person name="Mgbeahuruike A.C."/>
            <person name="Kovalchuk A."/>
            <person name="Asiegbu F.O."/>
            <person name="Lackner G."/>
            <person name="Hoffmeister D."/>
            <person name="Rencoret J."/>
            <person name="Gutierrez A."/>
            <person name="Sun H."/>
            <person name="Lindquist E."/>
            <person name="Barry K."/>
            <person name="Riley R."/>
            <person name="Grigoriev I.V."/>
            <person name="Henrissat B."/>
            <person name="Kues U."/>
            <person name="Berka R.M."/>
            <person name="Martinez A.T."/>
            <person name="Covert S.F."/>
            <person name="Blanchette R.A."/>
            <person name="Cullen D."/>
        </authorList>
    </citation>
    <scope>NUCLEOTIDE SEQUENCE [LARGE SCALE GENOMIC DNA]</scope>
    <source>
        <strain evidence="2 3">11061_1 CR5-6</strain>
    </source>
</reference>
<feature type="chain" id="PRO_5002169131" evidence="1">
    <location>
        <begin position="17"/>
        <end position="191"/>
    </location>
</feature>
<gene>
    <name evidence="2" type="ORF">PHLGIDRAFT_510709</name>
</gene>
<dbReference type="AlphaFoldDB" id="A0A0C3RY88"/>
<feature type="signal peptide" evidence="1">
    <location>
        <begin position="1"/>
        <end position="16"/>
    </location>
</feature>
<dbReference type="Proteomes" id="UP000053257">
    <property type="component" value="Unassembled WGS sequence"/>
</dbReference>
<evidence type="ECO:0000256" key="1">
    <source>
        <dbReference type="SAM" id="SignalP"/>
    </source>
</evidence>
<sequence>MWRVGGGLVGLTVTSSLWTSAKDLCTVKLINSTMFRLVPHRLPPASADINSLQTKIRQSLPRSSLIDSSVWSAGLADIEYFTSDQKWLLPKEQYVVNWNALELPLNQAELDTAASKFGVSILSGMKGLGRHRILPYLRRCDDSPRATLGSRPVRVAVCSDRDVRPAQHAANSDLLCRGFLLDLKSGFPTEV</sequence>
<evidence type="ECO:0000313" key="3">
    <source>
        <dbReference type="Proteomes" id="UP000053257"/>
    </source>
</evidence>
<name>A0A0C3RY88_PHLG1</name>
<organism evidence="2 3">
    <name type="scientific">Phlebiopsis gigantea (strain 11061_1 CR5-6)</name>
    <name type="common">White-rot fungus</name>
    <name type="synonym">Peniophora gigantea</name>
    <dbReference type="NCBI Taxonomy" id="745531"/>
    <lineage>
        <taxon>Eukaryota</taxon>
        <taxon>Fungi</taxon>
        <taxon>Dikarya</taxon>
        <taxon>Basidiomycota</taxon>
        <taxon>Agaricomycotina</taxon>
        <taxon>Agaricomycetes</taxon>
        <taxon>Polyporales</taxon>
        <taxon>Phanerochaetaceae</taxon>
        <taxon>Phlebiopsis</taxon>
    </lineage>
</organism>
<keyword evidence="1" id="KW-0732">Signal</keyword>
<accession>A0A0C3RY88</accession>
<proteinExistence type="predicted"/>
<keyword evidence="3" id="KW-1185">Reference proteome</keyword>
<dbReference type="EMBL" id="KN840941">
    <property type="protein sequence ID" value="KIP01097.1"/>
    <property type="molecule type" value="Genomic_DNA"/>
</dbReference>